<evidence type="ECO:0000259" key="1">
    <source>
        <dbReference type="Pfam" id="PF25484"/>
    </source>
</evidence>
<dbReference type="InterPro" id="IPR057229">
    <property type="entry name" value="DUF7907"/>
</dbReference>
<reference evidence="2 3" key="1">
    <citation type="submission" date="2014-02" db="EMBL/GenBank/DDBJ databases">
        <title>The genome sequence of the entomopathogenic fungus Metarhizium robertsii ARSEF 2575.</title>
        <authorList>
            <person name="Giuliano Garisto Donzelli B."/>
            <person name="Roe B.A."/>
            <person name="Macmil S.L."/>
            <person name="Krasnoff S.B."/>
            <person name="Gibson D.M."/>
        </authorList>
    </citation>
    <scope>NUCLEOTIDE SEQUENCE [LARGE SCALE GENOMIC DNA]</scope>
    <source>
        <strain evidence="2 3">ARSEF 2575</strain>
    </source>
</reference>
<dbReference type="OrthoDB" id="4960213at2759"/>
<dbReference type="EMBL" id="JELW01000014">
    <property type="protein sequence ID" value="EXV00143.1"/>
    <property type="molecule type" value="Genomic_DNA"/>
</dbReference>
<dbReference type="Proteomes" id="UP000030151">
    <property type="component" value="Unassembled WGS sequence"/>
</dbReference>
<protein>
    <recommendedName>
        <fullName evidence="1">DUF7907 domain-containing protein</fullName>
    </recommendedName>
</protein>
<organism evidence="2 3">
    <name type="scientific">Metarhizium robertsii</name>
    <dbReference type="NCBI Taxonomy" id="568076"/>
    <lineage>
        <taxon>Eukaryota</taxon>
        <taxon>Fungi</taxon>
        <taxon>Dikarya</taxon>
        <taxon>Ascomycota</taxon>
        <taxon>Pezizomycotina</taxon>
        <taxon>Sordariomycetes</taxon>
        <taxon>Hypocreomycetidae</taxon>
        <taxon>Hypocreales</taxon>
        <taxon>Clavicipitaceae</taxon>
        <taxon>Metarhizium</taxon>
    </lineage>
</organism>
<dbReference type="Pfam" id="PF25484">
    <property type="entry name" value="DUF7907"/>
    <property type="match status" value="1"/>
</dbReference>
<gene>
    <name evidence="2" type="ORF">X797_006590</name>
</gene>
<name>A0A0A1UU39_9HYPO</name>
<comment type="caution">
    <text evidence="2">The sequence shown here is derived from an EMBL/GenBank/DDBJ whole genome shotgun (WGS) entry which is preliminary data.</text>
</comment>
<dbReference type="HOGENOM" id="CLU_1315665_0_0_1"/>
<feature type="domain" description="DUF7907" evidence="1">
    <location>
        <begin position="27"/>
        <end position="178"/>
    </location>
</feature>
<evidence type="ECO:0000313" key="2">
    <source>
        <dbReference type="EMBL" id="EXV00143.1"/>
    </source>
</evidence>
<evidence type="ECO:0000313" key="3">
    <source>
        <dbReference type="Proteomes" id="UP000030151"/>
    </source>
</evidence>
<sequence>MTKFNSFLLATSITQLTLPPDLPTLSGNFQLIAHVKSPNITKFTAGIENWEVASLPGPGCHEPLSLKKPSDNGTASGTTFWFNPETTGIAYGDGEDMKTLSVPKGGHGERALSMDCRRGTPGVRIVPREDGPQLVYGSNGTFYVCPRRVRAQGIAQLLYREKDELLPYMCADVALFAKWAKGRTRGDESVVDCCTDVRDGVCTFPPQPR</sequence>
<proteinExistence type="predicted"/>
<dbReference type="AlphaFoldDB" id="A0A0A1UU39"/>
<dbReference type="eggNOG" id="ENOG502RMQN">
    <property type="taxonomic scope" value="Eukaryota"/>
</dbReference>
<accession>A0A0A1UU39</accession>